<dbReference type="InterPro" id="IPR001898">
    <property type="entry name" value="SLC13A/DASS"/>
</dbReference>
<feature type="transmembrane region" description="Helical" evidence="7">
    <location>
        <begin position="426"/>
        <end position="448"/>
    </location>
</feature>
<comment type="subcellular location">
    <subcellularLocation>
        <location evidence="1">Membrane</location>
        <topology evidence="1">Multi-pass membrane protein</topology>
    </subcellularLocation>
</comment>
<evidence type="ECO:0000256" key="7">
    <source>
        <dbReference type="SAM" id="Phobius"/>
    </source>
</evidence>
<feature type="transmembrane region" description="Helical" evidence="7">
    <location>
        <begin position="324"/>
        <end position="348"/>
    </location>
</feature>
<evidence type="ECO:0000313" key="9">
    <source>
        <dbReference type="Proteomes" id="UP000218244"/>
    </source>
</evidence>
<evidence type="ECO:0000256" key="6">
    <source>
        <dbReference type="SAM" id="MobiDB-lite"/>
    </source>
</evidence>
<reference evidence="8 9" key="1">
    <citation type="submission" date="2016-02" db="EMBL/GenBank/DDBJ databases">
        <title>Corynebacterium glutamicum N24 whole genome sequencing project.</title>
        <authorList>
            <person name="Matsutani M."/>
            <person name="Nangtapong N."/>
            <person name="Yakushi T."/>
            <person name="Matsushita K."/>
        </authorList>
    </citation>
    <scope>NUCLEOTIDE SEQUENCE [LARGE SCALE GENOMIC DNA]</scope>
    <source>
        <strain evidence="8 9">N24</strain>
    </source>
</reference>
<feature type="transmembrane region" description="Helical" evidence="7">
    <location>
        <begin position="253"/>
        <end position="276"/>
    </location>
</feature>
<dbReference type="RefSeq" id="WP_231910987.1">
    <property type="nucleotide sequence ID" value="NZ_AP017369.1"/>
</dbReference>
<evidence type="ECO:0000256" key="2">
    <source>
        <dbReference type="ARBA" id="ARBA00007349"/>
    </source>
</evidence>
<dbReference type="EMBL" id="AP017369">
    <property type="protein sequence ID" value="BAU96379.1"/>
    <property type="molecule type" value="Genomic_DNA"/>
</dbReference>
<feature type="transmembrane region" description="Helical" evidence="7">
    <location>
        <begin position="478"/>
        <end position="501"/>
    </location>
</feature>
<accession>A0A160PQT3</accession>
<gene>
    <name evidence="8" type="ORF">N24_2117</name>
</gene>
<evidence type="ECO:0000256" key="5">
    <source>
        <dbReference type="ARBA" id="ARBA00023136"/>
    </source>
</evidence>
<feature type="transmembrane region" description="Helical" evidence="7">
    <location>
        <begin position="360"/>
        <end position="384"/>
    </location>
</feature>
<dbReference type="KEGG" id="csur:N24_2117"/>
<dbReference type="AlphaFoldDB" id="A0A160PQT3"/>
<dbReference type="NCBIfam" id="TIGR00785">
    <property type="entry name" value="dass"/>
    <property type="match status" value="1"/>
</dbReference>
<dbReference type="PANTHER" id="PTHR42826">
    <property type="entry name" value="DICARBOXYLATE TRANSPORTER 2.1, CHLOROPLASTIC"/>
    <property type="match status" value="1"/>
</dbReference>
<keyword evidence="5 7" id="KW-0472">Membrane</keyword>
<evidence type="ECO:0000256" key="4">
    <source>
        <dbReference type="ARBA" id="ARBA00022989"/>
    </source>
</evidence>
<feature type="transmembrane region" description="Helical" evidence="7">
    <location>
        <begin position="209"/>
        <end position="233"/>
    </location>
</feature>
<organism evidence="8 9">
    <name type="scientific">Corynebacterium suranareeae</name>
    <dbReference type="NCBI Taxonomy" id="2506452"/>
    <lineage>
        <taxon>Bacteria</taxon>
        <taxon>Bacillati</taxon>
        <taxon>Actinomycetota</taxon>
        <taxon>Actinomycetes</taxon>
        <taxon>Mycobacteriales</taxon>
        <taxon>Corynebacteriaceae</taxon>
        <taxon>Corynebacterium</taxon>
    </lineage>
</organism>
<keyword evidence="9" id="KW-1185">Reference proteome</keyword>
<dbReference type="InterPro" id="IPR030676">
    <property type="entry name" value="CitT-rel"/>
</dbReference>
<feature type="region of interest" description="Disordered" evidence="6">
    <location>
        <begin position="1"/>
        <end position="25"/>
    </location>
</feature>
<feature type="transmembrane region" description="Helical" evidence="7">
    <location>
        <begin position="396"/>
        <end position="414"/>
    </location>
</feature>
<feature type="transmembrane region" description="Helical" evidence="7">
    <location>
        <begin position="110"/>
        <end position="133"/>
    </location>
</feature>
<name>A0A160PQT3_9CORY</name>
<sequence length="507" mass="54053">MSTPIKNQNVSKENSPTDSQSQGVSAPARSHWSNLLIKLGIPALIVVVMWFAPHPEALTDQAWRMFGLFIATIVAIILKPMPMGAVTIIGMITAVLTGLVPLTASSDDPGAVYGLIGFSNGTIWLIVMAFLISRGFIKTGLGRRIALFFVSKVGGKMLGVTYGLALADLVLAPAIPSATARGGGIMAPIMKSVALTYDSTPGPTRRRAGAFLALNVGQVNAITCAMFLTAMAGNPLIASLASQMDVNITWTNWAVGAIVPGLVALIVVPWVVYKIYPPELKDTSEVKTMASDELKQLGGFTYGEKVLSGTFVVLLLLWTVGDLVLGISATTTAFVGVIILLVAHVLTWEDIIQEKTAWDTMVWFAVLYMMATALSQYGFIAWISEVIASSLGGMNWVVALVVLVLIYFFSHYFFASATAHISAMYLAFLGAAIAIGAPPLMAALVLAYTSNLFSSLTQYSGGPSPTLFGLNYITVGEWWRTSAIAGAVSITIWLVIGGLWMNVIGLW</sequence>
<comment type="similarity">
    <text evidence="2">Belongs to the SLC13A/DASS transporter (TC 2.A.47) family. DIT1 subfamily.</text>
</comment>
<evidence type="ECO:0000256" key="1">
    <source>
        <dbReference type="ARBA" id="ARBA00004141"/>
    </source>
</evidence>
<dbReference type="PIRSF" id="PIRSF002457">
    <property type="entry name" value="DASS"/>
    <property type="match status" value="1"/>
</dbReference>
<keyword evidence="3 7" id="KW-0812">Transmembrane</keyword>
<dbReference type="Pfam" id="PF00939">
    <property type="entry name" value="Na_sulph_symp"/>
    <property type="match status" value="1"/>
</dbReference>
<feature type="transmembrane region" description="Helical" evidence="7">
    <location>
        <begin position="35"/>
        <end position="55"/>
    </location>
</feature>
<proteinExistence type="inferred from homology"/>
<dbReference type="Proteomes" id="UP000218244">
    <property type="component" value="Chromosome"/>
</dbReference>
<evidence type="ECO:0000313" key="8">
    <source>
        <dbReference type="EMBL" id="BAU96379.1"/>
    </source>
</evidence>
<dbReference type="GO" id="GO:0022857">
    <property type="term" value="F:transmembrane transporter activity"/>
    <property type="evidence" value="ECO:0007669"/>
    <property type="project" value="InterPro"/>
</dbReference>
<feature type="transmembrane region" description="Helical" evidence="7">
    <location>
        <begin position="61"/>
        <end position="78"/>
    </location>
</feature>
<dbReference type="GO" id="GO:0016020">
    <property type="term" value="C:membrane"/>
    <property type="evidence" value="ECO:0007669"/>
    <property type="project" value="UniProtKB-SubCell"/>
</dbReference>
<feature type="compositionally biased region" description="Polar residues" evidence="6">
    <location>
        <begin position="1"/>
        <end position="24"/>
    </location>
</feature>
<evidence type="ECO:0000256" key="3">
    <source>
        <dbReference type="ARBA" id="ARBA00022692"/>
    </source>
</evidence>
<keyword evidence="4 7" id="KW-1133">Transmembrane helix</keyword>
<protein>
    <submittedName>
        <fullName evidence="8">Di-and tricarboxylate transporters</fullName>
    </submittedName>
</protein>
<feature type="transmembrane region" description="Helical" evidence="7">
    <location>
        <begin position="85"/>
        <end position="104"/>
    </location>
</feature>